<dbReference type="AlphaFoldDB" id="A0A5C4W8T6"/>
<evidence type="ECO:0000313" key="1">
    <source>
        <dbReference type="EMBL" id="KAB8192532.1"/>
    </source>
</evidence>
<keyword evidence="2" id="KW-1185">Reference proteome</keyword>
<reference evidence="1 2" key="1">
    <citation type="submission" date="2019-10" db="EMBL/GenBank/DDBJ databases">
        <title>Nonomuraea sp. nov., isolated from Phyllanthus amarus.</title>
        <authorList>
            <person name="Klykleung N."/>
            <person name="Tanasupawat S."/>
        </authorList>
    </citation>
    <scope>NUCLEOTIDE SEQUENCE [LARGE SCALE GENOMIC DNA]</scope>
    <source>
        <strain evidence="1 2">PA1-10</strain>
    </source>
</reference>
<dbReference type="OrthoDB" id="4541754at2"/>
<dbReference type="InterPro" id="IPR009097">
    <property type="entry name" value="Cyclic_Pdiesterase"/>
</dbReference>
<dbReference type="EMBL" id="VDLX02000009">
    <property type="protein sequence ID" value="KAB8192532.1"/>
    <property type="molecule type" value="Genomic_DNA"/>
</dbReference>
<keyword evidence="1" id="KW-0436">Ligase</keyword>
<organism evidence="1 2">
    <name type="scientific">Nonomuraea phyllanthi</name>
    <dbReference type="NCBI Taxonomy" id="2219224"/>
    <lineage>
        <taxon>Bacteria</taxon>
        <taxon>Bacillati</taxon>
        <taxon>Actinomycetota</taxon>
        <taxon>Actinomycetes</taxon>
        <taxon>Streptosporangiales</taxon>
        <taxon>Streptosporangiaceae</taxon>
        <taxon>Nonomuraea</taxon>
    </lineage>
</organism>
<accession>A0A5C4W8T6</accession>
<gene>
    <name evidence="1" type="ORF">FH608_023790</name>
</gene>
<name>A0A5C4W8T6_9ACTN</name>
<proteinExistence type="predicted"/>
<dbReference type="Proteomes" id="UP000312512">
    <property type="component" value="Unassembled WGS sequence"/>
</dbReference>
<comment type="caution">
    <text evidence="1">The sequence shown here is derived from an EMBL/GenBank/DDBJ whole genome shotgun (WGS) entry which is preliminary data.</text>
</comment>
<protein>
    <submittedName>
        <fullName evidence="1">2'-5' RNA ligase family protein</fullName>
    </submittedName>
</protein>
<sequence>MAVEETTTRDHWWWRPGWRVGRSYYTWHILVEDQPAIHEFAQALQPELAATGVLGPIPLEWLHMTMQGVGFADEVSDEDLHAIAAAVSARVAAVGPVPVTLGPPVVDPEGVNLPVRRIEAVNAVRLAVRDGIADVWGTDRVSEAADRFRPHVSLAYSHSTGAPLAPIQNILAQHTTEIPVVVNRVSLIDINRDNGIYWWRLIQHASL</sequence>
<dbReference type="Pfam" id="PF13563">
    <property type="entry name" value="2_5_RNA_ligase2"/>
    <property type="match status" value="1"/>
</dbReference>
<dbReference type="Gene3D" id="3.90.1140.10">
    <property type="entry name" value="Cyclic phosphodiesterase"/>
    <property type="match status" value="1"/>
</dbReference>
<accession>A0A5P9YP76</accession>
<evidence type="ECO:0000313" key="2">
    <source>
        <dbReference type="Proteomes" id="UP000312512"/>
    </source>
</evidence>
<dbReference type="SUPFAM" id="SSF55144">
    <property type="entry name" value="LigT-like"/>
    <property type="match status" value="1"/>
</dbReference>
<dbReference type="GO" id="GO:0016874">
    <property type="term" value="F:ligase activity"/>
    <property type="evidence" value="ECO:0007669"/>
    <property type="project" value="UniProtKB-KW"/>
</dbReference>